<organism evidence="1 2">
    <name type="scientific">Curvularia kusanoi</name>
    <name type="common">Cochliobolus kusanoi</name>
    <dbReference type="NCBI Taxonomy" id="90978"/>
    <lineage>
        <taxon>Eukaryota</taxon>
        <taxon>Fungi</taxon>
        <taxon>Dikarya</taxon>
        <taxon>Ascomycota</taxon>
        <taxon>Pezizomycotina</taxon>
        <taxon>Dothideomycetes</taxon>
        <taxon>Pleosporomycetidae</taxon>
        <taxon>Pleosporales</taxon>
        <taxon>Pleosporineae</taxon>
        <taxon>Pleosporaceae</taxon>
        <taxon>Curvularia</taxon>
    </lineage>
</organism>
<keyword evidence="2" id="KW-1185">Reference proteome</keyword>
<dbReference type="Proteomes" id="UP000801428">
    <property type="component" value="Unassembled WGS sequence"/>
</dbReference>
<gene>
    <name evidence="1" type="ORF">E8E13_002905</name>
</gene>
<evidence type="ECO:0000313" key="1">
    <source>
        <dbReference type="EMBL" id="KAF2994610.1"/>
    </source>
</evidence>
<comment type="caution">
    <text evidence="1">The sequence shown here is derived from an EMBL/GenBank/DDBJ whole genome shotgun (WGS) entry which is preliminary data.</text>
</comment>
<dbReference type="AlphaFoldDB" id="A0A9P4T4F8"/>
<sequence>MSVGPAEIGHIKNATLTIRGPTLSLRVKFEDDDYEFCILGPPAVFKNSTILAYLDYQFAADYIVNGDHKFLALFMGSGGFLPLTGLILRQTGVVYERIGVFGMTVSASGAKGEVSKKHIASLPVTTVQII</sequence>
<evidence type="ECO:0000313" key="2">
    <source>
        <dbReference type="Proteomes" id="UP000801428"/>
    </source>
</evidence>
<reference evidence="1" key="1">
    <citation type="submission" date="2019-04" db="EMBL/GenBank/DDBJ databases">
        <title>Sequencing of skin fungus with MAO and IRED activity.</title>
        <authorList>
            <person name="Marsaioli A.J."/>
            <person name="Bonatto J.M.C."/>
            <person name="Reis Junior O."/>
        </authorList>
    </citation>
    <scope>NUCLEOTIDE SEQUENCE</scope>
    <source>
        <strain evidence="1">30M1</strain>
    </source>
</reference>
<protein>
    <submittedName>
        <fullName evidence="1">Uncharacterized protein</fullName>
    </submittedName>
</protein>
<accession>A0A9P4T4F8</accession>
<dbReference type="EMBL" id="SWKU01000039">
    <property type="protein sequence ID" value="KAF2994610.1"/>
    <property type="molecule type" value="Genomic_DNA"/>
</dbReference>
<name>A0A9P4T4F8_CURKU</name>
<proteinExistence type="predicted"/>